<dbReference type="STRING" id="486041.B0D3P9"/>
<proteinExistence type="predicted"/>
<dbReference type="OrthoDB" id="203440at2759"/>
<feature type="region of interest" description="Disordered" evidence="1">
    <location>
        <begin position="290"/>
        <end position="360"/>
    </location>
</feature>
<dbReference type="FunCoup" id="B0D3P9">
    <property type="interactions" value="778"/>
</dbReference>
<dbReference type="InterPro" id="IPR007146">
    <property type="entry name" value="Sas10/Utp3/C1D"/>
</dbReference>
<evidence type="ECO:0000256" key="1">
    <source>
        <dbReference type="SAM" id="MobiDB-lite"/>
    </source>
</evidence>
<evidence type="ECO:0000313" key="3">
    <source>
        <dbReference type="Proteomes" id="UP000001194"/>
    </source>
</evidence>
<dbReference type="GO" id="GO:0000462">
    <property type="term" value="P:maturation of SSU-rRNA from tricistronic rRNA transcript (SSU-rRNA, 5.8S rRNA, LSU-rRNA)"/>
    <property type="evidence" value="ECO:0007669"/>
    <property type="project" value="TreeGrafter"/>
</dbReference>
<evidence type="ECO:0000313" key="2">
    <source>
        <dbReference type="EMBL" id="EDR11307.1"/>
    </source>
</evidence>
<dbReference type="PANTHER" id="PTHR13237">
    <property type="entry name" value="SOMETHING ABOUT SILENCING PROTEIN 10-RELATED"/>
    <property type="match status" value="1"/>
</dbReference>
<reference evidence="2 3" key="1">
    <citation type="journal article" date="2008" name="Nature">
        <title>The genome of Laccaria bicolor provides insights into mycorrhizal symbiosis.</title>
        <authorList>
            <person name="Martin F."/>
            <person name="Aerts A."/>
            <person name="Ahren D."/>
            <person name="Brun A."/>
            <person name="Danchin E.G.J."/>
            <person name="Duchaussoy F."/>
            <person name="Gibon J."/>
            <person name="Kohler A."/>
            <person name="Lindquist E."/>
            <person name="Pereda V."/>
            <person name="Salamov A."/>
            <person name="Shapiro H.J."/>
            <person name="Wuyts J."/>
            <person name="Blaudez D."/>
            <person name="Buee M."/>
            <person name="Brokstein P."/>
            <person name="Canbaeck B."/>
            <person name="Cohen D."/>
            <person name="Courty P.E."/>
            <person name="Coutinho P.M."/>
            <person name="Delaruelle C."/>
            <person name="Detter J.C."/>
            <person name="Deveau A."/>
            <person name="DiFazio S."/>
            <person name="Duplessis S."/>
            <person name="Fraissinet-Tachet L."/>
            <person name="Lucic E."/>
            <person name="Frey-Klett P."/>
            <person name="Fourrey C."/>
            <person name="Feussner I."/>
            <person name="Gay G."/>
            <person name="Grimwood J."/>
            <person name="Hoegger P.J."/>
            <person name="Jain P."/>
            <person name="Kilaru S."/>
            <person name="Labbe J."/>
            <person name="Lin Y.C."/>
            <person name="Legue V."/>
            <person name="Le Tacon F."/>
            <person name="Marmeisse R."/>
            <person name="Melayah D."/>
            <person name="Montanini B."/>
            <person name="Muratet M."/>
            <person name="Nehls U."/>
            <person name="Niculita-Hirzel H."/>
            <person name="Oudot-Le Secq M.P."/>
            <person name="Peter M."/>
            <person name="Quesneville H."/>
            <person name="Rajashekar B."/>
            <person name="Reich M."/>
            <person name="Rouhier N."/>
            <person name="Schmutz J."/>
            <person name="Yin T."/>
            <person name="Chalot M."/>
            <person name="Henrissat B."/>
            <person name="Kuees U."/>
            <person name="Lucas S."/>
            <person name="Van de Peer Y."/>
            <person name="Podila G.K."/>
            <person name="Polle A."/>
            <person name="Pukkila P.J."/>
            <person name="Richardson P.M."/>
            <person name="Rouze P."/>
            <person name="Sanders I.R."/>
            <person name="Stajich J.E."/>
            <person name="Tunlid A."/>
            <person name="Tuskan G."/>
            <person name="Grigoriev I.V."/>
        </authorList>
    </citation>
    <scope>NUCLEOTIDE SEQUENCE [LARGE SCALE GENOMIC DNA]</scope>
    <source>
        <strain evidence="3">S238N-H82 / ATCC MYA-4686</strain>
    </source>
</reference>
<feature type="compositionally biased region" description="Basic and acidic residues" evidence="1">
    <location>
        <begin position="302"/>
        <end position="315"/>
    </location>
</feature>
<keyword evidence="3" id="KW-1185">Reference proteome</keyword>
<protein>
    <submittedName>
        <fullName evidence="2">Predicted protein</fullName>
    </submittedName>
</protein>
<dbReference type="Proteomes" id="UP000001194">
    <property type="component" value="Unassembled WGS sequence"/>
</dbReference>
<feature type="compositionally biased region" description="Basic residues" evidence="1">
    <location>
        <begin position="351"/>
        <end position="360"/>
    </location>
</feature>
<organism evidence="3">
    <name type="scientific">Laccaria bicolor (strain S238N-H82 / ATCC MYA-4686)</name>
    <name type="common">Bicoloured deceiver</name>
    <name type="synonym">Laccaria laccata var. bicolor</name>
    <dbReference type="NCBI Taxonomy" id="486041"/>
    <lineage>
        <taxon>Eukaryota</taxon>
        <taxon>Fungi</taxon>
        <taxon>Dikarya</taxon>
        <taxon>Basidiomycota</taxon>
        <taxon>Agaricomycotina</taxon>
        <taxon>Agaricomycetes</taxon>
        <taxon>Agaricomycetidae</taxon>
        <taxon>Agaricales</taxon>
        <taxon>Agaricineae</taxon>
        <taxon>Hydnangiaceae</taxon>
        <taxon>Laccaria</taxon>
    </lineage>
</organism>
<dbReference type="Pfam" id="PF04000">
    <property type="entry name" value="Sas10_Utp3"/>
    <property type="match status" value="1"/>
</dbReference>
<name>B0D3P9_LACBS</name>
<feature type="region of interest" description="Disordered" evidence="1">
    <location>
        <begin position="122"/>
        <end position="220"/>
    </location>
</feature>
<feature type="compositionally biased region" description="Polar residues" evidence="1">
    <location>
        <begin position="134"/>
        <end position="143"/>
    </location>
</feature>
<dbReference type="PANTHER" id="PTHR13237:SF9">
    <property type="entry name" value="NEUROGUIDIN"/>
    <property type="match status" value="1"/>
</dbReference>
<feature type="compositionally biased region" description="Basic and acidic residues" evidence="1">
    <location>
        <begin position="324"/>
        <end position="350"/>
    </location>
</feature>
<dbReference type="InParanoid" id="B0D3P9"/>
<feature type="region of interest" description="Disordered" evidence="1">
    <location>
        <begin position="247"/>
        <end position="278"/>
    </location>
</feature>
<accession>B0D3P9</accession>
<dbReference type="EMBL" id="DS547096">
    <property type="protein sequence ID" value="EDR11307.1"/>
    <property type="molecule type" value="Genomic_DNA"/>
</dbReference>
<gene>
    <name evidence="2" type="ORF">LACBIDRAFT_324992</name>
</gene>
<sequence>MSTALSSAREALSSLDKQEQNLNVKDGISLLSLKHHTMLSYMRSLALVSSHRVLGHSLNNRTMPTQPFSTTTRTPRGNGAGDLVDSMIEGRVVLEKIGALESRMRYQIEKLLKIAEDSGKKDNMFDDPLDFRPNPQNLMSKQGGQEDADSHPESFSRNDYTPAGDGIYRPPRLAPVPYVAKSKSEKRRDRPPVPSALATLSADPSRPHLETTSGLGGIPALASGRASYLKRLKDFEEENFSRLIMKKSDAKRRARDEEDLALGGNLAGGGGRRRAGGLADEFGDVLRSVDRVSGRGQGDGYEELRRKGKKEDVLSRSRRSGGLKRHEEADGGDDEPRPRKRSRFELDAKIAKKKLGKRRG</sequence>
<dbReference type="GO" id="GO:0032040">
    <property type="term" value="C:small-subunit processome"/>
    <property type="evidence" value="ECO:0007669"/>
    <property type="project" value="TreeGrafter"/>
</dbReference>
<dbReference type="KEGG" id="lbc:LACBIDRAFT_324992"/>
<dbReference type="RefSeq" id="XP_001878608.1">
    <property type="nucleotide sequence ID" value="XM_001878573.1"/>
</dbReference>
<dbReference type="HOGENOM" id="CLU_031901_3_0_1"/>
<feature type="compositionally biased region" description="Basic and acidic residues" evidence="1">
    <location>
        <begin position="182"/>
        <end position="191"/>
    </location>
</feature>
<dbReference type="GeneID" id="6074263"/>
<feature type="compositionally biased region" description="Polar residues" evidence="1">
    <location>
        <begin position="58"/>
        <end position="75"/>
    </location>
</feature>
<dbReference type="AlphaFoldDB" id="B0D3P9"/>
<feature type="region of interest" description="Disordered" evidence="1">
    <location>
        <begin position="58"/>
        <end position="83"/>
    </location>
</feature>